<keyword evidence="1" id="KW-1133">Transmembrane helix</keyword>
<keyword evidence="1" id="KW-0812">Transmembrane</keyword>
<proteinExistence type="predicted"/>
<dbReference type="Proteomes" id="UP001155077">
    <property type="component" value="Unassembled WGS sequence"/>
</dbReference>
<accession>A0ABT0YZ14</accession>
<gene>
    <name evidence="2" type="ORF">NE848_03255</name>
</gene>
<dbReference type="RefSeq" id="WP_252110772.1">
    <property type="nucleotide sequence ID" value="NZ_JAMSCK010000001.1"/>
</dbReference>
<reference evidence="2" key="1">
    <citation type="submission" date="2022-06" db="EMBL/GenBank/DDBJ databases">
        <title>Gramella sediminis sp. nov., isolated from deep-sea sediment of the Indian Ocean.</title>
        <authorList>
            <person name="Yang L."/>
        </authorList>
    </citation>
    <scope>NUCLEOTIDE SEQUENCE</scope>
    <source>
        <strain evidence="2">HMD3159</strain>
    </source>
</reference>
<keyword evidence="3" id="KW-1185">Reference proteome</keyword>
<evidence type="ECO:0000313" key="3">
    <source>
        <dbReference type="Proteomes" id="UP001155077"/>
    </source>
</evidence>
<sequence length="384" mass="45072">MRKKLFWGILIILISVPFLMWLGWLLTPNTKLVMAIVDKTVLNKKGQEHISLNWVLNHEKYTKTSSKAYEVSRDYFGFFPEENENFQLKGLERFSYSKLDQLSNDADIVYFTDTYGIYNNEWFKNGDTNERSGILYGGLSDKDIYLLKQMKEKNKLIIAEFNTIGSPTAYQNRREFEEMFKMKWTGWTARYFDNLNIRENQEIPAWLIRNYKKTHGGGWPFKKSGIAFVNNKDEVVILEQDTHLTESMPHIITDENYTKEFSIPESIKYPFWFDVIIPDEKINDAVSIFQINTNENGLSLLKDFGIPASFPAVIKHSGNDYDFFYFSGDFADNPVSLESSYFKGIGFFKGLFYDERNIMERGSFFWKYYKPLLTNILDEHSSTK</sequence>
<keyword evidence="1" id="KW-0472">Membrane</keyword>
<organism evidence="2 3">
    <name type="scientific">Gramella jeungdoensis</name>
    <dbReference type="NCBI Taxonomy" id="708091"/>
    <lineage>
        <taxon>Bacteria</taxon>
        <taxon>Pseudomonadati</taxon>
        <taxon>Bacteroidota</taxon>
        <taxon>Flavobacteriia</taxon>
        <taxon>Flavobacteriales</taxon>
        <taxon>Flavobacteriaceae</taxon>
        <taxon>Christiangramia</taxon>
    </lineage>
</organism>
<evidence type="ECO:0000256" key="1">
    <source>
        <dbReference type="SAM" id="Phobius"/>
    </source>
</evidence>
<dbReference type="EMBL" id="JAMSCK010000001">
    <property type="protein sequence ID" value="MCM8568378.1"/>
    <property type="molecule type" value="Genomic_DNA"/>
</dbReference>
<evidence type="ECO:0000313" key="2">
    <source>
        <dbReference type="EMBL" id="MCM8568378.1"/>
    </source>
</evidence>
<protein>
    <submittedName>
        <fullName evidence="2">Uncharacterized protein</fullName>
    </submittedName>
</protein>
<name>A0ABT0YZ14_9FLAO</name>
<comment type="caution">
    <text evidence="2">The sequence shown here is derived from an EMBL/GenBank/DDBJ whole genome shotgun (WGS) entry which is preliminary data.</text>
</comment>
<feature type="transmembrane region" description="Helical" evidence="1">
    <location>
        <begin position="5"/>
        <end position="26"/>
    </location>
</feature>